<dbReference type="SUPFAM" id="SSF56176">
    <property type="entry name" value="FAD-binding/transporter-associated domain-like"/>
    <property type="match status" value="1"/>
</dbReference>
<dbReference type="InterPro" id="IPR004113">
    <property type="entry name" value="FAD-bd_oxidored_4_C"/>
</dbReference>
<evidence type="ECO:0000259" key="12">
    <source>
        <dbReference type="PROSITE" id="PS51387"/>
    </source>
</evidence>
<sequence>MPDDVYRQLHHALKSFIPESRMATDPLRTLAYGTDASFYRLIPRIVVRADNEAEVAGILRQTGEKNIPVTFRAAGTSLSGQAISDSVLLVAGESWQQWEVLDGGKKIRLQPGIIGARANGILAPYGRKIGPDPASINAAMIGGIAANNASGMCCGTAQNSYRTVDSIRIVLADGTVLDTGDEHSRAAFASTHGPMLARLDELARRVRADVPLADRIRSKFKIKNTTGYSLNALVDYSDPFDIITHLMIGSEGTLAFISHIVYRTVAAPPFKATALMMFPKIDDACRTARRMQDLPVVAAELMDRASLRSVEGKTGMPAMIQGVSPTTTALLVETQAADFATLSAHVREIADTLEMPMSTRSVPGGRTHEWQLAGAGMDVPAVFTDDAGRSDSLWRVRKGLLPSAGAVRRLGTTVLIEDVAFPIHSLAPATLDLQALFGRHGYREAIIFGHALAGNLHFVFSPDFGIPAEVDRYARFMDDIARMVVDVYDGSLKAEHGTGRNMAPYVEKEWGSQAYGLMGEIKTLFDPRGLLNPGVILNPNPRVHLENLKPLPPADPLIDACMECGFCECHCPSRNLSLTPRQRIVVQREIARLTASGDDDARLAELKKGYGWQGEATCAADGLCGVSCPVDVDTGKFTKTFRSRQVKGQPYQWLADRAADHFGPLTAGIRTGLSAADRLHRRIGSEAMGRLTGVLRRLSGNRLPAWLPSLPTAAAPPRGRSAGRGDRAVVYFPACVSRTMGPDPGDPLDAPLHEVTERVLRRAGYRVVYPERMDGLCCGLPFESKGFFAQADRKSRSLEAALLRASDNGRLPVLCDTSPCLERMRRTFGPRLTLFEPVEFTACHLLDRLTITRTEDPIALHITCSARKMGLDKAFMTVAEACAETVVVPYGIECCGFAGDRGFNVPELNSAALAGLKKAVAGCTAGYANSRTCEIGLSHHSGIPYRSIMVLVDRCSRG</sequence>
<dbReference type="PROSITE" id="PS51379">
    <property type="entry name" value="4FE4S_FER_2"/>
    <property type="match status" value="1"/>
</dbReference>
<dbReference type="InterPro" id="IPR004017">
    <property type="entry name" value="Cys_rich_dom"/>
</dbReference>
<keyword evidence="9" id="KW-0411">Iron-sulfur</keyword>
<dbReference type="GO" id="GO:0008720">
    <property type="term" value="F:D-lactate dehydrogenase (NAD+) activity"/>
    <property type="evidence" value="ECO:0007669"/>
    <property type="project" value="TreeGrafter"/>
</dbReference>
<reference evidence="13 14" key="1">
    <citation type="submission" date="2019-11" db="EMBL/GenBank/DDBJ databases">
        <title>Comparative genomics of hydrocarbon-degrading Desulfosarcina strains.</title>
        <authorList>
            <person name="Watanabe M."/>
            <person name="Kojima H."/>
            <person name="Fukui M."/>
        </authorList>
    </citation>
    <scope>NUCLEOTIDE SEQUENCE [LARGE SCALE GENOMIC DNA]</scope>
    <source>
        <strain evidence="13 14">PL12</strain>
    </source>
</reference>
<dbReference type="PANTHER" id="PTHR11748:SF111">
    <property type="entry name" value="D-LACTATE DEHYDROGENASE, MITOCHONDRIAL-RELATED"/>
    <property type="match status" value="1"/>
</dbReference>
<comment type="cofactor">
    <cofactor evidence="1">
        <name>FAD</name>
        <dbReference type="ChEBI" id="CHEBI:57692"/>
    </cofactor>
</comment>
<keyword evidence="7" id="KW-0560">Oxidoreductase</keyword>
<dbReference type="InterPro" id="IPR016167">
    <property type="entry name" value="FAD-bd_PCMH_sub1"/>
</dbReference>
<evidence type="ECO:0000313" key="14">
    <source>
        <dbReference type="Proteomes" id="UP000427906"/>
    </source>
</evidence>
<comment type="similarity">
    <text evidence="2">Belongs to the FAD-binding oxidoreductase/transferase type 4 family.</text>
</comment>
<dbReference type="InterPro" id="IPR016164">
    <property type="entry name" value="FAD-linked_Oxase-like_C"/>
</dbReference>
<dbReference type="InterPro" id="IPR017900">
    <property type="entry name" value="4Fe4S_Fe_S_CS"/>
</dbReference>
<name>A0A5K7YI50_9BACT</name>
<dbReference type="Pfam" id="PF02913">
    <property type="entry name" value="FAD-oxidase_C"/>
    <property type="match status" value="1"/>
</dbReference>
<evidence type="ECO:0000256" key="7">
    <source>
        <dbReference type="ARBA" id="ARBA00023002"/>
    </source>
</evidence>
<keyword evidence="3" id="KW-0285">Flavoprotein</keyword>
<evidence type="ECO:0000256" key="3">
    <source>
        <dbReference type="ARBA" id="ARBA00022630"/>
    </source>
</evidence>
<dbReference type="Gene3D" id="1.10.45.10">
    <property type="entry name" value="Vanillyl-alcohol Oxidase, Chain A, domain 4"/>
    <property type="match status" value="1"/>
</dbReference>
<keyword evidence="4" id="KW-0479">Metal-binding</keyword>
<dbReference type="InterPro" id="IPR016171">
    <property type="entry name" value="Vanillyl_alc_oxidase_C-sub2"/>
</dbReference>
<dbReference type="GO" id="GO:0004458">
    <property type="term" value="F:D-lactate dehydrogenase (cytochrome) activity"/>
    <property type="evidence" value="ECO:0007669"/>
    <property type="project" value="UniProtKB-EC"/>
</dbReference>
<evidence type="ECO:0000256" key="5">
    <source>
        <dbReference type="ARBA" id="ARBA00022827"/>
    </source>
</evidence>
<evidence type="ECO:0000256" key="10">
    <source>
        <dbReference type="ARBA" id="ARBA00038897"/>
    </source>
</evidence>
<dbReference type="SUPFAM" id="SSF55103">
    <property type="entry name" value="FAD-linked oxidases, C-terminal domain"/>
    <property type="match status" value="1"/>
</dbReference>
<dbReference type="AlphaFoldDB" id="A0A5K7YI50"/>
<feature type="domain" description="4Fe-4S ferredoxin-type" evidence="11">
    <location>
        <begin position="550"/>
        <end position="581"/>
    </location>
</feature>
<evidence type="ECO:0000256" key="1">
    <source>
        <dbReference type="ARBA" id="ARBA00001974"/>
    </source>
</evidence>
<accession>A0A5K7YI50</accession>
<dbReference type="InterPro" id="IPR016166">
    <property type="entry name" value="FAD-bd_PCMH"/>
</dbReference>
<dbReference type="EMBL" id="AP021874">
    <property type="protein sequence ID" value="BBO67770.1"/>
    <property type="molecule type" value="Genomic_DNA"/>
</dbReference>
<dbReference type="Gene3D" id="3.30.70.2740">
    <property type="match status" value="1"/>
</dbReference>
<dbReference type="GO" id="GO:1903457">
    <property type="term" value="P:lactate catabolic process"/>
    <property type="evidence" value="ECO:0007669"/>
    <property type="project" value="TreeGrafter"/>
</dbReference>
<keyword evidence="6" id="KW-0809">Transit peptide</keyword>
<dbReference type="InterPro" id="IPR006094">
    <property type="entry name" value="Oxid_FAD_bind_N"/>
</dbReference>
<dbReference type="EC" id="1.1.2.4" evidence="10"/>
<dbReference type="Pfam" id="PF01565">
    <property type="entry name" value="FAD_binding_4"/>
    <property type="match status" value="1"/>
</dbReference>
<dbReference type="InterPro" id="IPR009051">
    <property type="entry name" value="Helical_ferredxn"/>
</dbReference>
<dbReference type="GO" id="GO:0051536">
    <property type="term" value="F:iron-sulfur cluster binding"/>
    <property type="evidence" value="ECO:0007669"/>
    <property type="project" value="UniProtKB-KW"/>
</dbReference>
<proteinExistence type="inferred from homology"/>
<protein>
    <recommendedName>
        <fullName evidence="10">D-lactate dehydrogenase (cytochrome)</fullName>
        <ecNumber evidence="10">1.1.2.4</ecNumber>
    </recommendedName>
</protein>
<keyword evidence="8" id="KW-0408">Iron</keyword>
<evidence type="ECO:0000256" key="9">
    <source>
        <dbReference type="ARBA" id="ARBA00023014"/>
    </source>
</evidence>
<dbReference type="Pfam" id="PF02754">
    <property type="entry name" value="CCG"/>
    <property type="match status" value="1"/>
</dbReference>
<keyword evidence="5" id="KW-0274">FAD</keyword>
<evidence type="ECO:0000313" key="13">
    <source>
        <dbReference type="EMBL" id="BBO67770.1"/>
    </source>
</evidence>
<dbReference type="Gene3D" id="3.30.43.10">
    <property type="entry name" value="Uridine Diphospho-n-acetylenolpyruvylglucosamine Reductase, domain 2"/>
    <property type="match status" value="1"/>
</dbReference>
<keyword evidence="14" id="KW-1185">Reference proteome</keyword>
<feature type="domain" description="FAD-binding PCMH-type" evidence="12">
    <location>
        <begin position="39"/>
        <end position="267"/>
    </location>
</feature>
<dbReference type="FunFam" id="1.10.45.10:FF:000001">
    <property type="entry name" value="D-lactate dehydrogenase mitochondrial"/>
    <property type="match status" value="1"/>
</dbReference>
<evidence type="ECO:0000259" key="11">
    <source>
        <dbReference type="PROSITE" id="PS51379"/>
    </source>
</evidence>
<dbReference type="PROSITE" id="PS51387">
    <property type="entry name" value="FAD_PCMH"/>
    <property type="match status" value="1"/>
</dbReference>
<evidence type="ECO:0000256" key="6">
    <source>
        <dbReference type="ARBA" id="ARBA00022946"/>
    </source>
</evidence>
<dbReference type="SUPFAM" id="SSF46548">
    <property type="entry name" value="alpha-helical ferredoxin"/>
    <property type="match status" value="1"/>
</dbReference>
<dbReference type="KEGG" id="dalk:DSCA_17000"/>
<dbReference type="Gene3D" id="3.30.465.10">
    <property type="match status" value="1"/>
</dbReference>
<dbReference type="InterPro" id="IPR036318">
    <property type="entry name" value="FAD-bd_PCMH-like_sf"/>
</dbReference>
<dbReference type="OrthoDB" id="9811557at2"/>
<evidence type="ECO:0000256" key="4">
    <source>
        <dbReference type="ARBA" id="ARBA00022723"/>
    </source>
</evidence>
<evidence type="ECO:0000256" key="8">
    <source>
        <dbReference type="ARBA" id="ARBA00023004"/>
    </source>
</evidence>
<dbReference type="GO" id="GO:0071949">
    <property type="term" value="F:FAD binding"/>
    <property type="evidence" value="ECO:0007669"/>
    <property type="project" value="InterPro"/>
</dbReference>
<dbReference type="Proteomes" id="UP000427906">
    <property type="component" value="Chromosome"/>
</dbReference>
<dbReference type="InterPro" id="IPR016169">
    <property type="entry name" value="FAD-bd_PCMH_sub2"/>
</dbReference>
<dbReference type="GO" id="GO:0046872">
    <property type="term" value="F:metal ion binding"/>
    <property type="evidence" value="ECO:0007669"/>
    <property type="project" value="UniProtKB-KW"/>
</dbReference>
<dbReference type="InterPro" id="IPR017896">
    <property type="entry name" value="4Fe4S_Fe-S-bd"/>
</dbReference>
<dbReference type="PROSITE" id="PS00198">
    <property type="entry name" value="4FE4S_FER_1"/>
    <property type="match status" value="1"/>
</dbReference>
<dbReference type="Gene3D" id="1.10.1060.10">
    <property type="entry name" value="Alpha-helical ferredoxin"/>
    <property type="match status" value="1"/>
</dbReference>
<organism evidence="13 14">
    <name type="scientific">Desulfosarcina alkanivorans</name>
    <dbReference type="NCBI Taxonomy" id="571177"/>
    <lineage>
        <taxon>Bacteria</taxon>
        <taxon>Pseudomonadati</taxon>
        <taxon>Thermodesulfobacteriota</taxon>
        <taxon>Desulfobacteria</taxon>
        <taxon>Desulfobacterales</taxon>
        <taxon>Desulfosarcinaceae</taxon>
        <taxon>Desulfosarcina</taxon>
    </lineage>
</organism>
<dbReference type="PANTHER" id="PTHR11748">
    <property type="entry name" value="D-LACTATE DEHYDROGENASE"/>
    <property type="match status" value="1"/>
</dbReference>
<gene>
    <name evidence="13" type="ORF">DSCA_17000</name>
</gene>
<evidence type="ECO:0000256" key="2">
    <source>
        <dbReference type="ARBA" id="ARBA00008000"/>
    </source>
</evidence>
<dbReference type="RefSeq" id="WP_155315995.1">
    <property type="nucleotide sequence ID" value="NZ_AP021874.1"/>
</dbReference>